<evidence type="ECO:0000313" key="3">
    <source>
        <dbReference type="Proteomes" id="UP000001861"/>
    </source>
</evidence>
<organism evidence="2 3">
    <name type="scientific">Coprinopsis cinerea (strain Okayama-7 / 130 / ATCC MYA-4618 / FGSC 9003)</name>
    <name type="common">Inky cap fungus</name>
    <name type="synonym">Hormographiella aspergillata</name>
    <dbReference type="NCBI Taxonomy" id="240176"/>
    <lineage>
        <taxon>Eukaryota</taxon>
        <taxon>Fungi</taxon>
        <taxon>Dikarya</taxon>
        <taxon>Basidiomycota</taxon>
        <taxon>Agaricomycotina</taxon>
        <taxon>Agaricomycetes</taxon>
        <taxon>Agaricomycetidae</taxon>
        <taxon>Agaricales</taxon>
        <taxon>Agaricineae</taxon>
        <taxon>Psathyrellaceae</taxon>
        <taxon>Coprinopsis</taxon>
    </lineage>
</organism>
<dbReference type="AlphaFoldDB" id="A8N7Q7"/>
<dbReference type="InterPro" id="IPR032675">
    <property type="entry name" value="LRR_dom_sf"/>
</dbReference>
<comment type="caution">
    <text evidence="2">The sequence shown here is derived from an EMBL/GenBank/DDBJ whole genome shotgun (WGS) entry which is preliminary data.</text>
</comment>
<dbReference type="InParanoid" id="A8N7Q7"/>
<sequence>MRNVWQSWRDFLRGQVPVWLMVKASAATRASPPALPTPPPTTIESLPAEVLDNVFSFFEGEFEELKTCSLVSPLWRSLCQPRLFRRLVLSLQDIEYSIQFTKFMLDSPHIRAAVHHVEVDFTDPWHSDRTDRRATTNRVGDILELLPRPESLKLYGPRHSDRIKWSKLPAHLRNSIKTVLRRQSLSSFLIDGWVMDVTMAELNALFAGCPSLTHLSLLEASDGLWGPTEGLPDTPRLVLEELTLSNTFAKDPKLIEWLCKPESAIDLTNLQTLHVMESRDDAAVSALLATVGSSLQRLELNISFSAENDISFKHNKNLHSLTFSFGVFYTELYNSSIPLICEVLETLPYPNNLEELTLVLYVTHPRNTNVRIFPPPPITRFNYERWAALGRLLPGVRFSSLSRVNIELIHHGIDARAYSTFAAQKMGDIGATVEWKFSRDDAPEGRAA</sequence>
<protein>
    <recommendedName>
        <fullName evidence="1">F-box domain-containing protein</fullName>
    </recommendedName>
</protein>
<reference evidence="2 3" key="1">
    <citation type="journal article" date="2010" name="Proc. Natl. Acad. Sci. U.S.A.">
        <title>Insights into evolution of multicellular fungi from the assembled chromosomes of the mushroom Coprinopsis cinerea (Coprinus cinereus).</title>
        <authorList>
            <person name="Stajich J.E."/>
            <person name="Wilke S.K."/>
            <person name="Ahren D."/>
            <person name="Au C.H."/>
            <person name="Birren B.W."/>
            <person name="Borodovsky M."/>
            <person name="Burns C."/>
            <person name="Canback B."/>
            <person name="Casselton L.A."/>
            <person name="Cheng C.K."/>
            <person name="Deng J."/>
            <person name="Dietrich F.S."/>
            <person name="Fargo D.C."/>
            <person name="Farman M.L."/>
            <person name="Gathman A.C."/>
            <person name="Goldberg J."/>
            <person name="Guigo R."/>
            <person name="Hoegger P.J."/>
            <person name="Hooker J.B."/>
            <person name="Huggins A."/>
            <person name="James T.Y."/>
            <person name="Kamada T."/>
            <person name="Kilaru S."/>
            <person name="Kodira C."/>
            <person name="Kues U."/>
            <person name="Kupfer D."/>
            <person name="Kwan H.S."/>
            <person name="Lomsadze A."/>
            <person name="Li W."/>
            <person name="Lilly W.W."/>
            <person name="Ma L.J."/>
            <person name="Mackey A.J."/>
            <person name="Manning G."/>
            <person name="Martin F."/>
            <person name="Muraguchi H."/>
            <person name="Natvig D.O."/>
            <person name="Palmerini H."/>
            <person name="Ramesh M.A."/>
            <person name="Rehmeyer C.J."/>
            <person name="Roe B.A."/>
            <person name="Shenoy N."/>
            <person name="Stanke M."/>
            <person name="Ter-Hovhannisyan V."/>
            <person name="Tunlid A."/>
            <person name="Velagapudi R."/>
            <person name="Vision T.J."/>
            <person name="Zeng Q."/>
            <person name="Zolan M.E."/>
            <person name="Pukkila P.J."/>
        </authorList>
    </citation>
    <scope>NUCLEOTIDE SEQUENCE [LARGE SCALE GENOMIC DNA]</scope>
    <source>
        <strain evidence="3">Okayama-7 / 130 / ATCC MYA-4618 / FGSC 9003</strain>
    </source>
</reference>
<dbReference type="Proteomes" id="UP000001861">
    <property type="component" value="Unassembled WGS sequence"/>
</dbReference>
<evidence type="ECO:0000313" key="2">
    <source>
        <dbReference type="EMBL" id="EAU90927.2"/>
    </source>
</evidence>
<proteinExistence type="predicted"/>
<dbReference type="EMBL" id="AACS02000003">
    <property type="protein sequence ID" value="EAU90927.2"/>
    <property type="molecule type" value="Genomic_DNA"/>
</dbReference>
<dbReference type="Gene3D" id="1.20.1280.50">
    <property type="match status" value="1"/>
</dbReference>
<accession>A8N7Q7</accession>
<gene>
    <name evidence="2" type="ORF">CC1G_02314</name>
</gene>
<dbReference type="HOGENOM" id="CLU_611122_0_0_1"/>
<dbReference type="GeneID" id="6007313"/>
<dbReference type="SUPFAM" id="SSF81383">
    <property type="entry name" value="F-box domain"/>
    <property type="match status" value="1"/>
</dbReference>
<dbReference type="VEuPathDB" id="FungiDB:CC1G_02314"/>
<dbReference type="Gene3D" id="3.80.10.10">
    <property type="entry name" value="Ribonuclease Inhibitor"/>
    <property type="match status" value="1"/>
</dbReference>
<dbReference type="RefSeq" id="XP_001830863.2">
    <property type="nucleotide sequence ID" value="XM_001830811.2"/>
</dbReference>
<name>A8N7Q7_COPC7</name>
<dbReference type="OrthoDB" id="2745898at2759"/>
<evidence type="ECO:0000259" key="1">
    <source>
        <dbReference type="Pfam" id="PF12937"/>
    </source>
</evidence>
<keyword evidence="3" id="KW-1185">Reference proteome</keyword>
<dbReference type="InterPro" id="IPR036047">
    <property type="entry name" value="F-box-like_dom_sf"/>
</dbReference>
<feature type="domain" description="F-box" evidence="1">
    <location>
        <begin position="43"/>
        <end position="89"/>
    </location>
</feature>
<dbReference type="OMA" id="FADPSCI"/>
<dbReference type="Pfam" id="PF12937">
    <property type="entry name" value="F-box-like"/>
    <property type="match status" value="1"/>
</dbReference>
<dbReference type="InterPro" id="IPR001810">
    <property type="entry name" value="F-box_dom"/>
</dbReference>
<dbReference type="SUPFAM" id="SSF52047">
    <property type="entry name" value="RNI-like"/>
    <property type="match status" value="1"/>
</dbReference>
<dbReference type="KEGG" id="cci:CC1G_02314"/>